<dbReference type="InterPro" id="IPR011011">
    <property type="entry name" value="Znf_FYVE_PHD"/>
</dbReference>
<sequence length="2727" mass="303752">MATVEVWVRYSDESTGGTVDGASAAEAVPARLGIYRRALVPADALAETASGSTVEVALCDAGNTTVEVRRDEVFRCNGSQQQAMPDMTSLTYLEEANLLENLRMRFSRGDIYTNIARVLVAVNPYQKLDIYGDAHMNNYRGTDFRNRPPHTFRVAEECFQLLTTYGNNQSLIVSGESGAGKTESAKQLMRYLARRSTKSDADSKESIESQVLGTNPILEAFGNAKTVLNNNSSRFGKLTKIFFSGTSRKEGGSGEMRIIGACTETYLLEKSRVVALANGERNYHVFHQLFSDANPDRAAFGLDGGQTRFRYVSQGNTPVASGINDGADFVELGEALNTIGINGEGRKAIFSVVAALLHIGNITFQAKDGNDEMMKVHPESAQSLTLAAALLGVSSEQLEKRLTTQTIVVRRDKVVKTLNLEAALFNRDAFAKDVYKCLFDFVVLQTNLALMRDFASTRWVGILDVFGFECFAYNSLEQFFINFANERLQNHFNSQILLSEQDEYIREAIFWTPVDVVSNQDTIELINHRVNGLVALLNTACLMPKCTDETFVDLIFSTHPAHNRIKRVTKQEVKESDASTAPTSPTHTNVNVGKSKAASERINGFSFRHYAGDVVYNAREFLVKNMDQTQADTKDLLKSSSNKSVVAKLGAADDEDDDNAPAKPGVARGKAQAKKKTLGSLFQMQLDLLMETLCATQPHFVRCIKPNRIKAGQVFDVFYVRPQLRCGGLVEAVRMLKCGYPSRVSYTDIANRFAAFAGVDASAVNARDLCEAVLNTFGLERSSYQMGLTKAFFKPGKQAFIDEMLAVPISSIDKSVPSLIRRWLSRKKIMRSTAVVKGSVRFITMLRHRRAAVRFIRAARLVVRLKKTILLKARGIRLRSAVGSIQAAIRAIQLSSNFNIARQSGVKIVRFWRKNRSRRELHAELGRRVKVRTRNLRREARLDQFRKTHKDDPQSVALFQAREAAWEKITTWMAAILEKHPTCVDIIDMLDTADEPKAASIWASGVVLATLTACIADPAQNVAAKVHSKASPGSFFARDNIDIFLTYARNLGVEVQISHDDFVGAGRSRSEILLQAVVRFAELAHEKRGVLSANVRLSSILPPPVQAQVSKEQQAPVAVHEGTSATSPLEEMARDPDPPPPILKSVEVDTETERGAPVSHSGEFGVRKQLRASRPSIVLPAGQSLILESASDKSESPEADPSKRKSVASPIPETPASVNPEPPIDVSDHGDFVEFPVSEDLRVQLGHLSEIANQFGRQLIVNMLAPFFSASEFKKRNSMFGISEASMLAANQVDALASEIEDSSENPTSGMDSLGAAEPGEESIYKKHSKTPKASKKIGTPKVVDRDELDGIVPIVDIQVLISEKGVPDPPAGYRVLQTTYSGRSANLNKGSKGRSVYLCYRRQSMPGHSSQWIGQSQVNMESEKPITALCVIHREFNESTPHGFERIACTPDGQEANLNSGSKGSPIYLCVKYGDGIPITAINLYVAQKKDPFPPGYRYIIQTPDKHVANLNRGTDGRITFLIYRYNMSLVIKPFRDIYTSNIQKVSSVRRSAVDNVARSKELFFARAFACSLVALYSTHEQLVAAGLDLIGLMIRNEADIPSAVISAFTSGFCNLMDTFSLGFRKMSRLEHESIALLVLRDVLLAYANSLSLSVLMKLFDTTLLFRPDTARAALIRQMFSAVVGNQAVQSADTKLREAAEKGIDLFGTNRTRSLRDLIVELASSRDVVNAAYFRDLNEITRIETLTDSSRLFVEGCLLRMEISPDERVMIALMLSICKRCEPVGDHDLATPINPSNSDTLGIERRVHAMELLLHLMESTKQWLYLNSTGAQVFLNSVLHTILYCCATGVHHRLFFQRVLQLIVFMWRTFQETMMKPLAIIVNEVLLSILKSGNCTSRQKQDILEAISVIFHDHQEMVDVFNNFDNDPASGLHFFEEMMTVTSKLADGVIPSSDEDQDTRSEGALRRRALENLVSFYYNLVVRVGTNIRSPVTPHIELMSPVKEKPAMAVLRRVSGSAWAADFSGVKSSREIMDRAFHCGKLGNLLEGINLICEASTQRESVKRIAAFLHEHAHLFDGEDVGRFLVSTGKYSSVGFLSSLAHIAILNAFFERVDFHGMDLLDAIRDVYKGNLGFLVPLDLELDDDVQAEEEEILAELNRGIGQLLRAFAVAYVRDNRNIFRDFYTALRVTEAVVALNDQIHVLKSNPPTSKLAWLQTLYPLFSLDKSVSSDRDRLTFELWRLETYYDSVVASKLDSLDHGGDEDIWSIQRQARESTRVRRLPSQYASTEIRAEVSNMCRRARGLLHNRRYSVSARMTRSDSWSICAGLFEVSWARYIASVSTIVYVAKRKDVIYMCLEAMQYGAISALRLGFLSEFNSFIDHLARMTFTYNYENEQVDAVVPNRENLQIDINRGKFLEERWLKDIKASIADGTIDVDAVCRQIVQIAEDAKVAVRVIINCEKLREVCQNWAPEYRLIRRGREFVGQGQLSKLGSNYKLTKYLFILFNDALLYGDYAKCHTVLHLGVVQVEDISDDDPSLIDNVKRYANSFLVRSPRKDFTVVAENAAQKQLWLNTIIRTLVAYRTGERKNWRARVDAVVKESPIPDSSDACNLCFRPFSKVRRLKRSCGLCNQAVCADCLSSSKVKDAFGLKKVKACDSCVLNMEECYNPDGSSLPDHPAAMLSRLNLKDADKNAILNDIIKMQRQDAIRSPDSSANTLPPRAQLS</sequence>
<feature type="domain" description="SEC7" evidence="14">
    <location>
        <begin position="2048"/>
        <end position="2253"/>
    </location>
</feature>
<evidence type="ECO:0000259" key="15">
    <source>
        <dbReference type="PROSITE" id="PS51456"/>
    </source>
</evidence>
<dbReference type="Gene3D" id="1.10.10.820">
    <property type="match status" value="1"/>
</dbReference>
<dbReference type="GO" id="GO:0016459">
    <property type="term" value="C:myosin complex"/>
    <property type="evidence" value="ECO:0007669"/>
    <property type="project" value="UniProtKB-KW"/>
</dbReference>
<evidence type="ECO:0000256" key="5">
    <source>
        <dbReference type="ARBA" id="ARBA00022840"/>
    </source>
</evidence>
<feature type="region of interest" description="Disordered" evidence="11">
    <location>
        <begin position="649"/>
        <end position="669"/>
    </location>
</feature>
<dbReference type="Gene3D" id="3.40.850.10">
    <property type="entry name" value="Kinesin motor domain"/>
    <property type="match status" value="1"/>
</dbReference>
<feature type="region of interest" description="Disordered" evidence="11">
    <location>
        <begin position="1301"/>
        <end position="1338"/>
    </location>
</feature>
<feature type="domain" description="FYVE-type" evidence="13">
    <location>
        <begin position="2606"/>
        <end position="2666"/>
    </location>
</feature>
<dbReference type="InterPro" id="IPR001609">
    <property type="entry name" value="Myosin_head_motor_dom-like"/>
</dbReference>
<keyword evidence="1" id="KW-0479">Metal-binding</keyword>
<dbReference type="GO" id="GO:0007015">
    <property type="term" value="P:actin filament organization"/>
    <property type="evidence" value="ECO:0007669"/>
    <property type="project" value="TreeGrafter"/>
</dbReference>
<dbReference type="Gene3D" id="1.10.418.10">
    <property type="entry name" value="Calponin-like domain"/>
    <property type="match status" value="1"/>
</dbReference>
<dbReference type="Pfam" id="PF00063">
    <property type="entry name" value="Myosin_head"/>
    <property type="match status" value="1"/>
</dbReference>
<evidence type="ECO:0000256" key="8">
    <source>
        <dbReference type="ARBA" id="ARBA00023203"/>
    </source>
</evidence>
<evidence type="ECO:0000256" key="10">
    <source>
        <dbReference type="PROSITE-ProRule" id="PRU00782"/>
    </source>
</evidence>
<dbReference type="InterPro" id="IPR032691">
    <property type="entry name" value="Mon2/Sec7/BIG1-like_HUS"/>
</dbReference>
<evidence type="ECO:0000259" key="14">
    <source>
        <dbReference type="PROSITE" id="PS50190"/>
    </source>
</evidence>
<evidence type="ECO:0000259" key="13">
    <source>
        <dbReference type="PROSITE" id="PS50178"/>
    </source>
</evidence>
<geneLocation type="mitochondrion" evidence="17"/>
<feature type="compositionally biased region" description="Basic residues" evidence="11">
    <location>
        <begin position="1326"/>
        <end position="1336"/>
    </location>
</feature>
<feature type="region of interest" description="Actin-binding" evidence="10">
    <location>
        <begin position="686"/>
        <end position="708"/>
    </location>
</feature>
<evidence type="ECO:0000313" key="18">
    <source>
        <dbReference type="Proteomes" id="UP000290189"/>
    </source>
</evidence>
<evidence type="ECO:0000256" key="7">
    <source>
        <dbReference type="ARBA" id="ARBA00023175"/>
    </source>
</evidence>
<dbReference type="InterPro" id="IPR000904">
    <property type="entry name" value="Sec7_dom"/>
</dbReference>
<accession>A0A3P3Y9G6</accession>
<reference evidence="17 18" key="1">
    <citation type="submission" date="2018-03" db="EMBL/GenBank/DDBJ databases">
        <authorList>
            <person name="Fogelqvist J."/>
        </authorList>
    </citation>
    <scope>NUCLEOTIDE SEQUENCE [LARGE SCALE GENOMIC DNA]</scope>
</reference>
<keyword evidence="4" id="KW-0862">Zinc</keyword>
<dbReference type="Gene3D" id="2.100.10.50">
    <property type="match status" value="2"/>
</dbReference>
<dbReference type="CDD" id="cd00124">
    <property type="entry name" value="MYSc"/>
    <property type="match status" value="1"/>
</dbReference>
<dbReference type="InterPro" id="IPR013083">
    <property type="entry name" value="Znf_RING/FYVE/PHD"/>
</dbReference>
<feature type="binding site" evidence="10">
    <location>
        <begin position="175"/>
        <end position="182"/>
    </location>
    <ligand>
        <name>ATP</name>
        <dbReference type="ChEBI" id="CHEBI:30616"/>
    </ligand>
</feature>
<dbReference type="Gene3D" id="1.20.5.4820">
    <property type="match status" value="1"/>
</dbReference>
<dbReference type="SUPFAM" id="SSF48425">
    <property type="entry name" value="Sec7 domain"/>
    <property type="match status" value="1"/>
</dbReference>
<dbReference type="PANTHER" id="PTHR13140">
    <property type="entry name" value="MYOSIN"/>
    <property type="match status" value="1"/>
</dbReference>
<evidence type="ECO:0000259" key="12">
    <source>
        <dbReference type="PROSITE" id="PS50003"/>
    </source>
</evidence>
<dbReference type="InterPro" id="IPR036961">
    <property type="entry name" value="Kinesin_motor_dom_sf"/>
</dbReference>
<dbReference type="InterPro" id="IPR035999">
    <property type="entry name" value="Sec7_dom_sf"/>
</dbReference>
<evidence type="ECO:0000256" key="4">
    <source>
        <dbReference type="ARBA" id="ARBA00022833"/>
    </source>
</evidence>
<dbReference type="SMART" id="SM00242">
    <property type="entry name" value="MYSc"/>
    <property type="match status" value="1"/>
</dbReference>
<dbReference type="GO" id="GO:0000813">
    <property type="term" value="C:ESCRT I complex"/>
    <property type="evidence" value="ECO:0007669"/>
    <property type="project" value="InterPro"/>
</dbReference>
<dbReference type="InterPro" id="IPR036872">
    <property type="entry name" value="CH_dom_sf"/>
</dbReference>
<keyword evidence="3 9" id="KW-0863">Zinc-finger</keyword>
<dbReference type="GO" id="GO:0051015">
    <property type="term" value="F:actin filament binding"/>
    <property type="evidence" value="ECO:0007669"/>
    <property type="project" value="TreeGrafter"/>
</dbReference>
<keyword evidence="7 10" id="KW-0505">Motor protein</keyword>
<dbReference type="InterPro" id="IPR017455">
    <property type="entry name" value="Znf_FYVE-rel"/>
</dbReference>
<feature type="domain" description="PH" evidence="12">
    <location>
        <begin position="2483"/>
        <end position="2582"/>
    </location>
</feature>
<evidence type="ECO:0000256" key="1">
    <source>
        <dbReference type="ARBA" id="ARBA00022723"/>
    </source>
</evidence>
<dbReference type="Gene3D" id="3.30.40.10">
    <property type="entry name" value="Zinc/RING finger domain, C3HC4 (zinc finger)"/>
    <property type="match status" value="1"/>
</dbReference>
<feature type="domain" description="MABP" evidence="16">
    <location>
        <begin position="1352"/>
        <end position="1529"/>
    </location>
</feature>
<dbReference type="SUPFAM" id="SSF52540">
    <property type="entry name" value="P-loop containing nucleoside triphosphate hydrolases"/>
    <property type="match status" value="1"/>
</dbReference>
<protein>
    <submittedName>
        <fullName evidence="17">Uncharacterized protein</fullName>
    </submittedName>
</protein>
<dbReference type="Pfam" id="PF12783">
    <property type="entry name" value="Sec7-like_HUS"/>
    <property type="match status" value="1"/>
</dbReference>
<evidence type="ECO:0000256" key="6">
    <source>
        <dbReference type="ARBA" id="ARBA00023123"/>
    </source>
</evidence>
<feature type="region of interest" description="Disordered" evidence="11">
    <location>
        <begin position="569"/>
        <end position="595"/>
    </location>
</feature>
<dbReference type="SUPFAM" id="SSF50729">
    <property type="entry name" value="PH domain-like"/>
    <property type="match status" value="1"/>
</dbReference>
<evidence type="ECO:0000256" key="9">
    <source>
        <dbReference type="PROSITE-ProRule" id="PRU00091"/>
    </source>
</evidence>
<keyword evidence="2 10" id="KW-0547">Nucleotide-binding</keyword>
<proteinExistence type="inferred from homology"/>
<feature type="compositionally biased region" description="Basic and acidic residues" evidence="11">
    <location>
        <begin position="1190"/>
        <end position="1203"/>
    </location>
</feature>
<dbReference type="CDD" id="cd00065">
    <property type="entry name" value="FYVE_like_SF"/>
    <property type="match status" value="1"/>
</dbReference>
<feature type="region of interest" description="Disordered" evidence="11">
    <location>
        <begin position="2708"/>
        <end position="2727"/>
    </location>
</feature>
<dbReference type="PROSITE" id="PS51456">
    <property type="entry name" value="MYOSIN_MOTOR"/>
    <property type="match status" value="1"/>
</dbReference>
<dbReference type="Proteomes" id="UP000290189">
    <property type="component" value="Unassembled WGS sequence"/>
</dbReference>
<dbReference type="InterPro" id="IPR000306">
    <property type="entry name" value="Znf_FYVE"/>
</dbReference>
<feature type="region of interest" description="Disordered" evidence="11">
    <location>
        <begin position="1188"/>
        <end position="1229"/>
    </location>
</feature>
<dbReference type="Pfam" id="PF10240">
    <property type="entry name" value="DUF2464"/>
    <property type="match status" value="1"/>
</dbReference>
<dbReference type="GO" id="GO:0008270">
    <property type="term" value="F:zinc ion binding"/>
    <property type="evidence" value="ECO:0007669"/>
    <property type="project" value="UniProtKB-KW"/>
</dbReference>
<dbReference type="SUPFAM" id="SSF57903">
    <property type="entry name" value="FYVE/PHD zinc finger"/>
    <property type="match status" value="1"/>
</dbReference>
<evidence type="ECO:0000259" key="16">
    <source>
        <dbReference type="PROSITE" id="PS51498"/>
    </source>
</evidence>
<organism evidence="17 18">
    <name type="scientific">Plasmodiophora brassicae</name>
    <name type="common">Clubroot disease agent</name>
    <dbReference type="NCBI Taxonomy" id="37360"/>
    <lineage>
        <taxon>Eukaryota</taxon>
        <taxon>Sar</taxon>
        <taxon>Rhizaria</taxon>
        <taxon>Endomyxa</taxon>
        <taxon>Phytomyxea</taxon>
        <taxon>Plasmodiophorida</taxon>
        <taxon>Plasmodiophoridae</taxon>
        <taxon>Plasmodiophora</taxon>
    </lineage>
</organism>
<keyword evidence="17" id="KW-0496">Mitochondrion</keyword>
<dbReference type="SMART" id="SM00233">
    <property type="entry name" value="PH"/>
    <property type="match status" value="1"/>
</dbReference>
<name>A0A3P3Y9G6_PLABS</name>
<gene>
    <name evidence="17" type="ORF">PLBR_LOCUS3855</name>
</gene>
<dbReference type="Gene3D" id="1.20.120.720">
    <property type="entry name" value="Myosin VI head, motor domain, U50 subdomain"/>
    <property type="match status" value="1"/>
</dbReference>
<dbReference type="PROSITE" id="PS50003">
    <property type="entry name" value="PH_DOMAIN"/>
    <property type="match status" value="1"/>
</dbReference>
<dbReference type="PROSITE" id="PS50190">
    <property type="entry name" value="SEC7"/>
    <property type="match status" value="1"/>
</dbReference>
<dbReference type="PANTHER" id="PTHR13140:SF706">
    <property type="entry name" value="DILUTE CLASS UNCONVENTIONAL MYOSIN, ISOFORM C"/>
    <property type="match status" value="1"/>
</dbReference>
<dbReference type="GO" id="GO:0032012">
    <property type="term" value="P:regulation of ARF protein signal transduction"/>
    <property type="evidence" value="ECO:0007669"/>
    <property type="project" value="InterPro"/>
</dbReference>
<feature type="compositionally biased region" description="Polar residues" evidence="11">
    <location>
        <begin position="578"/>
        <end position="592"/>
    </location>
</feature>
<dbReference type="Gene3D" id="2.30.29.30">
    <property type="entry name" value="Pleckstrin-homology domain (PH domain)/Phosphotyrosine-binding domain (PTB)"/>
    <property type="match status" value="1"/>
</dbReference>
<dbReference type="InterPro" id="IPR011993">
    <property type="entry name" value="PH-like_dom_sf"/>
</dbReference>
<comment type="similarity">
    <text evidence="10">Belongs to the TRAFAC class myosin-kinesin ATPase superfamily. Myosin family.</text>
</comment>
<dbReference type="InterPro" id="IPR001849">
    <property type="entry name" value="PH_domain"/>
</dbReference>
<dbReference type="InterPro" id="IPR018798">
    <property type="entry name" value="MVB12A/B"/>
</dbReference>
<keyword evidence="6 10" id="KW-0518">Myosin</keyword>
<dbReference type="PROSITE" id="PS51498">
    <property type="entry name" value="MABP"/>
    <property type="match status" value="1"/>
</dbReference>
<evidence type="ECO:0000313" key="17">
    <source>
        <dbReference type="EMBL" id="SPQ96640.1"/>
    </source>
</evidence>
<evidence type="ECO:0000256" key="11">
    <source>
        <dbReference type="SAM" id="MobiDB-lite"/>
    </source>
</evidence>
<dbReference type="InterPro" id="IPR027417">
    <property type="entry name" value="P-loop_NTPase"/>
</dbReference>
<dbReference type="EMBL" id="OVEO01000006">
    <property type="protein sequence ID" value="SPQ96640.1"/>
    <property type="molecule type" value="Genomic_DNA"/>
</dbReference>
<evidence type="ECO:0000256" key="2">
    <source>
        <dbReference type="ARBA" id="ARBA00022741"/>
    </source>
</evidence>
<dbReference type="InterPro" id="IPR023341">
    <property type="entry name" value="MABP"/>
</dbReference>
<dbReference type="PROSITE" id="PS50178">
    <property type="entry name" value="ZF_FYVE"/>
    <property type="match status" value="1"/>
</dbReference>
<keyword evidence="5 10" id="KW-0067">ATP-binding</keyword>
<feature type="region of interest" description="Disordered" evidence="11">
    <location>
        <begin position="1107"/>
        <end position="1145"/>
    </location>
</feature>
<dbReference type="SMART" id="SM00064">
    <property type="entry name" value="FYVE"/>
    <property type="match status" value="1"/>
</dbReference>
<dbReference type="GO" id="GO:0000146">
    <property type="term" value="F:microfilament motor activity"/>
    <property type="evidence" value="ECO:0007669"/>
    <property type="project" value="TreeGrafter"/>
</dbReference>
<dbReference type="GO" id="GO:0005524">
    <property type="term" value="F:ATP binding"/>
    <property type="evidence" value="ECO:0007669"/>
    <property type="project" value="UniProtKB-UniRule"/>
</dbReference>
<dbReference type="PRINTS" id="PR00193">
    <property type="entry name" value="MYOSINHEAVY"/>
</dbReference>
<dbReference type="Pfam" id="PF01369">
    <property type="entry name" value="Sec7"/>
    <property type="match status" value="1"/>
</dbReference>
<dbReference type="Gene3D" id="1.20.58.530">
    <property type="match status" value="1"/>
</dbReference>
<dbReference type="GO" id="GO:0005085">
    <property type="term" value="F:guanyl-nucleotide exchange factor activity"/>
    <property type="evidence" value="ECO:0007669"/>
    <property type="project" value="InterPro"/>
</dbReference>
<evidence type="ECO:0000256" key="3">
    <source>
        <dbReference type="ARBA" id="ARBA00022771"/>
    </source>
</evidence>
<feature type="domain" description="Myosin motor" evidence="15">
    <location>
        <begin position="82"/>
        <end position="806"/>
    </location>
</feature>
<keyword evidence="8 10" id="KW-0009">Actin-binding</keyword>